<proteinExistence type="predicted"/>
<comment type="caution">
    <text evidence="1">The sequence shown here is derived from an EMBL/GenBank/DDBJ whole genome shotgun (WGS) entry which is preliminary data.</text>
</comment>
<organism evidence="1 2">
    <name type="scientific">Candidatus Lambdaproteobacteria bacterium RIFOXYD2_FULL_56_26</name>
    <dbReference type="NCBI Taxonomy" id="1817773"/>
    <lineage>
        <taxon>Bacteria</taxon>
        <taxon>Pseudomonadati</taxon>
        <taxon>Pseudomonadota</taxon>
        <taxon>Candidatus Lambdaproteobacteria</taxon>
    </lineage>
</organism>
<evidence type="ECO:0000313" key="2">
    <source>
        <dbReference type="Proteomes" id="UP000177583"/>
    </source>
</evidence>
<evidence type="ECO:0008006" key="3">
    <source>
        <dbReference type="Google" id="ProtNLM"/>
    </source>
</evidence>
<accession>A0A1F6H2T2</accession>
<reference evidence="1 2" key="1">
    <citation type="journal article" date="2016" name="Nat. Commun.">
        <title>Thousands of microbial genomes shed light on interconnected biogeochemical processes in an aquifer system.</title>
        <authorList>
            <person name="Anantharaman K."/>
            <person name="Brown C.T."/>
            <person name="Hug L.A."/>
            <person name="Sharon I."/>
            <person name="Castelle C.J."/>
            <person name="Probst A.J."/>
            <person name="Thomas B.C."/>
            <person name="Singh A."/>
            <person name="Wilkins M.J."/>
            <person name="Karaoz U."/>
            <person name="Brodie E.L."/>
            <person name="Williams K.H."/>
            <person name="Hubbard S.S."/>
            <person name="Banfield J.F."/>
        </authorList>
    </citation>
    <scope>NUCLEOTIDE SEQUENCE [LARGE SCALE GENOMIC DNA]</scope>
</reference>
<dbReference type="EMBL" id="MFNF01000001">
    <property type="protein sequence ID" value="OGH04693.1"/>
    <property type="molecule type" value="Genomic_DNA"/>
</dbReference>
<dbReference type="InterPro" id="IPR022037">
    <property type="entry name" value="DUF3606"/>
</dbReference>
<protein>
    <recommendedName>
        <fullName evidence="3">DUF3606 domain-containing protein</fullName>
    </recommendedName>
</protein>
<dbReference type="AlphaFoldDB" id="A0A1F6H2T2"/>
<dbReference type="Proteomes" id="UP000177583">
    <property type="component" value="Unassembled WGS sequence"/>
</dbReference>
<gene>
    <name evidence="1" type="ORF">A2557_06810</name>
</gene>
<name>A0A1F6H2T2_9PROT</name>
<evidence type="ECO:0000313" key="1">
    <source>
        <dbReference type="EMBL" id="OGH04693.1"/>
    </source>
</evidence>
<sequence length="60" mass="7174">MRRPDDQKRIDPYSYDDLRRWAEQFKVSLADIREALETVGSLAADVYDFLRCHNRIKVQC</sequence>
<dbReference type="Pfam" id="PF12244">
    <property type="entry name" value="DUF3606"/>
    <property type="match status" value="1"/>
</dbReference>